<evidence type="ECO:0000256" key="7">
    <source>
        <dbReference type="PIRSR" id="PIRSR618044-1"/>
    </source>
</evidence>
<feature type="active site" description="Proton acceptor" evidence="7">
    <location>
        <position position="58"/>
    </location>
</feature>
<evidence type="ECO:0000259" key="10">
    <source>
        <dbReference type="Pfam" id="PF00768"/>
    </source>
</evidence>
<sequence length="299" mass="33790">MIRWLVILSVLILMIPPMQVSADIGVSARNAIVMDMNTKEILYEKNANESREIASITKILTAIVAIEQSELDDRVTISPYASRMAGSSIYTKAGQVYTLEDLVNGLLLRSGNDAAVAIAEHVAGSEKGFAYLMNEKARWIGMDNSSFQNPHGLDEEGHYSTAYDMALLTTYAMNSNEQFKEIFGRKQYRSENIDYSWFNKNKLLQSYSDFCTGGKTGYTGQAGRTLVSTASHNGDDIVVVTLQAPDDWNDHRQLYKYAFEKLDSDENDENRDEILNFPSFFDSYRDVWKQLNGVMKWSI</sequence>
<dbReference type="PANTHER" id="PTHR21581:SF33">
    <property type="entry name" value="D-ALANYL-D-ALANINE CARBOXYPEPTIDASE DACB"/>
    <property type="match status" value="1"/>
</dbReference>
<keyword evidence="3" id="KW-0378">Hydrolase</keyword>
<comment type="caution">
    <text evidence="11">The sequence shown here is derived from an EMBL/GenBank/DDBJ whole genome shotgun (WGS) entry which is preliminary data.</text>
</comment>
<dbReference type="Gene3D" id="3.40.710.10">
    <property type="entry name" value="DD-peptidase/beta-lactamase superfamily"/>
    <property type="match status" value="1"/>
</dbReference>
<proteinExistence type="inferred from homology"/>
<evidence type="ECO:0000256" key="5">
    <source>
        <dbReference type="ARBA" id="ARBA00022984"/>
    </source>
</evidence>
<evidence type="ECO:0000256" key="8">
    <source>
        <dbReference type="PIRSR" id="PIRSR618044-2"/>
    </source>
</evidence>
<dbReference type="EMBL" id="PJNH01000001">
    <property type="protein sequence ID" value="PKR78891.1"/>
    <property type="molecule type" value="Genomic_DNA"/>
</dbReference>
<keyword evidence="11" id="KW-0645">Protease</keyword>
<reference evidence="11 12" key="1">
    <citation type="submission" date="2017-06" db="EMBL/GenBank/DDBJ databases">
        <title>the draft geome sequence of Illustriluteabacillus marina B3227.</title>
        <authorList>
            <person name="He R.-H."/>
            <person name="Du Z.-J."/>
        </authorList>
    </citation>
    <scope>NUCLEOTIDE SEQUENCE [LARGE SCALE GENOMIC DNA]</scope>
    <source>
        <strain evidence="11 12">B3227</strain>
    </source>
</reference>
<feature type="domain" description="Peptidase S11 D-alanyl-D-alanine carboxypeptidase A N-terminal" evidence="10">
    <location>
        <begin position="21"/>
        <end position="245"/>
    </location>
</feature>
<dbReference type="Pfam" id="PF00768">
    <property type="entry name" value="Peptidase_S11"/>
    <property type="match status" value="1"/>
</dbReference>
<keyword evidence="2" id="KW-0732">Signal</keyword>
<dbReference type="InterPro" id="IPR001967">
    <property type="entry name" value="Peptidase_S11_N"/>
</dbReference>
<keyword evidence="5" id="KW-0573">Peptidoglycan synthesis</keyword>
<dbReference type="Proteomes" id="UP000243524">
    <property type="component" value="Unassembled WGS sequence"/>
</dbReference>
<keyword evidence="11" id="KW-0121">Carboxypeptidase</keyword>
<evidence type="ECO:0000256" key="3">
    <source>
        <dbReference type="ARBA" id="ARBA00022801"/>
    </source>
</evidence>
<keyword evidence="4" id="KW-0133">Cell shape</keyword>
<evidence type="ECO:0000313" key="12">
    <source>
        <dbReference type="Proteomes" id="UP000243524"/>
    </source>
</evidence>
<gene>
    <name evidence="11" type="ORF">CEY16_03805</name>
</gene>
<dbReference type="GO" id="GO:0009252">
    <property type="term" value="P:peptidoglycan biosynthetic process"/>
    <property type="evidence" value="ECO:0007669"/>
    <property type="project" value="UniProtKB-KW"/>
</dbReference>
<evidence type="ECO:0000313" key="11">
    <source>
        <dbReference type="EMBL" id="PKR78891.1"/>
    </source>
</evidence>
<dbReference type="InterPro" id="IPR018044">
    <property type="entry name" value="Peptidase_S11"/>
</dbReference>
<accession>A0A2I0QX21</accession>
<name>A0A2I0QX21_9BACI</name>
<dbReference type="GO" id="GO:0006508">
    <property type="term" value="P:proteolysis"/>
    <property type="evidence" value="ECO:0007669"/>
    <property type="project" value="InterPro"/>
</dbReference>
<dbReference type="SUPFAM" id="SSF56601">
    <property type="entry name" value="beta-lactamase/transpeptidase-like"/>
    <property type="match status" value="1"/>
</dbReference>
<dbReference type="OrthoDB" id="9791132at2"/>
<keyword evidence="6" id="KW-0961">Cell wall biogenesis/degradation</keyword>
<feature type="active site" description="Acyl-ester intermediate" evidence="7">
    <location>
        <position position="55"/>
    </location>
</feature>
<evidence type="ECO:0000256" key="2">
    <source>
        <dbReference type="ARBA" id="ARBA00022729"/>
    </source>
</evidence>
<dbReference type="PRINTS" id="PR00725">
    <property type="entry name" value="DADACBPTASE1"/>
</dbReference>
<evidence type="ECO:0000256" key="6">
    <source>
        <dbReference type="ARBA" id="ARBA00023316"/>
    </source>
</evidence>
<evidence type="ECO:0000256" key="4">
    <source>
        <dbReference type="ARBA" id="ARBA00022960"/>
    </source>
</evidence>
<organism evidence="11 12">
    <name type="scientific">Halalkalibacillus sediminis</name>
    <dbReference type="NCBI Taxonomy" id="2018042"/>
    <lineage>
        <taxon>Bacteria</taxon>
        <taxon>Bacillati</taxon>
        <taxon>Bacillota</taxon>
        <taxon>Bacilli</taxon>
        <taxon>Bacillales</taxon>
        <taxon>Bacillaceae</taxon>
        <taxon>Halalkalibacillus</taxon>
    </lineage>
</organism>
<evidence type="ECO:0000256" key="9">
    <source>
        <dbReference type="RuleBase" id="RU004016"/>
    </source>
</evidence>
<dbReference type="RefSeq" id="WP_101330635.1">
    <property type="nucleotide sequence ID" value="NZ_PJNH01000001.1"/>
</dbReference>
<comment type="similarity">
    <text evidence="1 9">Belongs to the peptidase S11 family.</text>
</comment>
<dbReference type="InterPro" id="IPR012338">
    <property type="entry name" value="Beta-lactam/transpept-like"/>
</dbReference>
<keyword evidence="12" id="KW-1185">Reference proteome</keyword>
<feature type="active site" evidence="7">
    <location>
        <position position="110"/>
    </location>
</feature>
<dbReference type="PANTHER" id="PTHR21581">
    <property type="entry name" value="D-ALANYL-D-ALANINE CARBOXYPEPTIDASE"/>
    <property type="match status" value="1"/>
</dbReference>
<feature type="binding site" evidence="8">
    <location>
        <position position="215"/>
    </location>
    <ligand>
        <name>substrate</name>
    </ligand>
</feature>
<dbReference type="GO" id="GO:0071555">
    <property type="term" value="P:cell wall organization"/>
    <property type="evidence" value="ECO:0007669"/>
    <property type="project" value="UniProtKB-KW"/>
</dbReference>
<evidence type="ECO:0000256" key="1">
    <source>
        <dbReference type="ARBA" id="ARBA00007164"/>
    </source>
</evidence>
<dbReference type="GO" id="GO:0008360">
    <property type="term" value="P:regulation of cell shape"/>
    <property type="evidence" value="ECO:0007669"/>
    <property type="project" value="UniProtKB-KW"/>
</dbReference>
<protein>
    <submittedName>
        <fullName evidence="11">D-alanyl-D-alanine carboxypeptidase</fullName>
    </submittedName>
</protein>
<dbReference type="AlphaFoldDB" id="A0A2I0QX21"/>
<dbReference type="GO" id="GO:0009002">
    <property type="term" value="F:serine-type D-Ala-D-Ala carboxypeptidase activity"/>
    <property type="evidence" value="ECO:0007669"/>
    <property type="project" value="InterPro"/>
</dbReference>